<dbReference type="EMBL" id="LLXI01002439">
    <property type="protein sequence ID" value="PKY57121.1"/>
    <property type="molecule type" value="Genomic_DNA"/>
</dbReference>
<organism evidence="1 2">
    <name type="scientific">Rhizophagus irregularis</name>
    <dbReference type="NCBI Taxonomy" id="588596"/>
    <lineage>
        <taxon>Eukaryota</taxon>
        <taxon>Fungi</taxon>
        <taxon>Fungi incertae sedis</taxon>
        <taxon>Mucoromycota</taxon>
        <taxon>Glomeromycotina</taxon>
        <taxon>Glomeromycetes</taxon>
        <taxon>Glomerales</taxon>
        <taxon>Glomeraceae</taxon>
        <taxon>Rhizophagus</taxon>
    </lineage>
</organism>
<evidence type="ECO:0000313" key="1">
    <source>
        <dbReference type="EMBL" id="PKY57121.1"/>
    </source>
</evidence>
<keyword evidence="2" id="KW-1185">Reference proteome</keyword>
<dbReference type="Proteomes" id="UP000234323">
    <property type="component" value="Unassembled WGS sequence"/>
</dbReference>
<evidence type="ECO:0000313" key="2">
    <source>
        <dbReference type="Proteomes" id="UP000234323"/>
    </source>
</evidence>
<name>A0A2I1HDZ5_9GLOM</name>
<proteinExistence type="predicted"/>
<gene>
    <name evidence="1" type="ORF">RhiirA4_477968</name>
</gene>
<dbReference type="AlphaFoldDB" id="A0A2I1HDZ5"/>
<accession>A0A2I1HDZ5</accession>
<dbReference type="Gene3D" id="3.60.10.10">
    <property type="entry name" value="Endonuclease/exonuclease/phosphatase"/>
    <property type="match status" value="1"/>
</dbReference>
<dbReference type="SUPFAM" id="SSF56219">
    <property type="entry name" value="DNase I-like"/>
    <property type="match status" value="1"/>
</dbReference>
<sequence>MKDELYRHIELIRNSNRKRLIQFYVYELSTNTVRGTTTNRPRRVIPHTSHWNSQHQRISREQRKTLWNTELDARKSGGHYSLKRNQLRPEEWFLQNTRQNIMFSIWIVYTAPQDKTIFYDALEKLKKEMGDETMQKKSNNIIHILMGDFNLISNSQIDRNPPQHISKPKFFNDLEALGLIDSYRKLNKEILGNTYHKKGESCSYLV</sequence>
<reference evidence="1 2" key="1">
    <citation type="submission" date="2015-10" db="EMBL/GenBank/DDBJ databases">
        <title>Genome analyses suggest a sexual origin of heterokaryosis in a supposedly ancient asexual fungus.</title>
        <authorList>
            <person name="Ropars J."/>
            <person name="Sedzielewska K."/>
            <person name="Noel J."/>
            <person name="Charron P."/>
            <person name="Farinelli L."/>
            <person name="Marton T."/>
            <person name="Kruger M."/>
            <person name="Pelin A."/>
            <person name="Brachmann A."/>
            <person name="Corradi N."/>
        </authorList>
    </citation>
    <scope>NUCLEOTIDE SEQUENCE [LARGE SCALE GENOMIC DNA]</scope>
    <source>
        <strain evidence="1 2">A4</strain>
    </source>
</reference>
<dbReference type="InterPro" id="IPR036691">
    <property type="entry name" value="Endo/exonu/phosph_ase_sf"/>
</dbReference>
<comment type="caution">
    <text evidence="1">The sequence shown here is derived from an EMBL/GenBank/DDBJ whole genome shotgun (WGS) entry which is preliminary data.</text>
</comment>
<protein>
    <submittedName>
        <fullName evidence="1">Uncharacterized protein</fullName>
    </submittedName>
</protein>